<sequence>MWCGHHHGLASLLGGGTEILLQTATLDPSQLIVETGGCVHIEKADIYFLIDGSGSIHQDDFLAMKVFMNGVIRMSHVGPDGVQFGVVQYSDEVSCQFTLSQRSSVAGLEVAIDSIRWKRGASRIGEALGGKIQVFADTARSSVAWYLIVVTDGRSVDLGADTAEVLRGHGVTIYAVGVRDANIVELQEIAEDRMFFVHDFESLKAIQQEVVQDICSSERCSVDMSVGIDLSTPTRQVQLRLQRLLPKLMQELAVLSNISSDVMGQTNGKCFQFFTIEGDACQLIFDSGFEKYSDETIQKFLIHQGARSNHMDVDFLQSLGENAIHLSSASVKVLLVFTDGLDDDLEKLKEASELLGSKGFSGLLTIGLEGLHKLEELQELEFGRGFAYNQPLSITLHTLLSILLKQLDTIVERTCCNRYAKCFGEDGHRGDGGSPGGKGEFLLGGERGSDGLPGYPGEEGSCGERGPRGLSGPRGEEGCWEQEHIPWPSLPNVLIFLCTLGNPGEEGVNGLHGDQGDRGVPGSSGEKANQGNRGLMGPPGQPGESKKLSFSQGDPGVDSFIQGPKGEEEGMDTRESTQTSKPIFPLPLAFQGSSGIEGLPGEIGNVGPQGSRGSGGLPGLMGVRGESGEEVSQGELGSPGSHGPRRRRGPPGSFGEKGFVAAQGNPGPPDPNGSKGKDGPRGMNKLPGLQGQRGQPGLSRPNGYGHPGRKGTKGEPGFPGYPGAQVRRYLFGPDIWPLRREGAKGTRGKRGNAGLPGFAGTPGDPGPPGPVGIKGPKGVVDMMPCEIIKFACENCHKLLERLKRRQRCVSKCPVFPTDVVLALDTSDDVSQLDCERMRDILLSLLMKMGISGSNCPMGAQLAVVSYGNGTDYLVRLSDRKGRPALLQAVRGLSPAGSSGSRHLGDAVRFAVRHVFKRLRAGPLLGKVAVFFQVGWTRDAGSISTATLELSMLDITAVVVTFTEDHSLLDALLMNRNNRFHLYVWEMESQQRAEGMARCTLCCDQCLPAPECRWGTPRPLQVDVDIAFVVDGSHGGGADLYRAALTLVDAVLEEVEVARQPSASPPPRGARVALVTHTTPGFWPGGGRSPVLEGFHLTAYGHRTQTQRSVCEAVGHPLRGAPALGHALEWTLEKVLPAVPLLRRAQVLFAIVASETSSWDREKLRTLSLEAKCKGITLFVLALGPGVGTHELAELVHVASSPWEQHLLHLEGVSEAEVTYALGFTRAFLNPLKSGTNQYPPPDLIEQCGDPSRGDTPLQPTLPVRRLPKHQCGKSALTDDLKALEAKGSFREEDREAAMTSITQQEALENYEKSGYDAEENHQKDPAKLKKTGKERSPGNVYDPCSLAPVKGECQDYVLKWSYNQEEQAF</sequence>
<evidence type="ECO:0000313" key="1">
    <source>
        <dbReference type="EMBL" id="CAN0531147.1"/>
    </source>
</evidence>
<gene>
    <name evidence="1" type="ORF">MRATA1EN22A_LOCUS24649</name>
</gene>
<dbReference type="EMBL" id="OX596089">
    <property type="protein sequence ID" value="CAN0531147.1"/>
    <property type="molecule type" value="Genomic_DNA"/>
</dbReference>
<proteinExistence type="predicted"/>
<evidence type="ECO:0000313" key="2">
    <source>
        <dbReference type="Proteomes" id="UP001162501"/>
    </source>
</evidence>
<reference evidence="1" key="2">
    <citation type="submission" date="2025-03" db="EMBL/GenBank/DDBJ databases">
        <authorList>
            <consortium name="ELIXIR-Norway"/>
            <consortium name="Elixir Norway"/>
        </authorList>
    </citation>
    <scope>NUCLEOTIDE SEQUENCE</scope>
</reference>
<organism evidence="1 2">
    <name type="scientific">Rangifer tarandus platyrhynchus</name>
    <name type="common">Svalbard reindeer</name>
    <dbReference type="NCBI Taxonomy" id="3082113"/>
    <lineage>
        <taxon>Eukaryota</taxon>
        <taxon>Metazoa</taxon>
        <taxon>Chordata</taxon>
        <taxon>Craniata</taxon>
        <taxon>Vertebrata</taxon>
        <taxon>Euteleostomi</taxon>
        <taxon>Mammalia</taxon>
        <taxon>Eutheria</taxon>
        <taxon>Laurasiatheria</taxon>
        <taxon>Artiodactyla</taxon>
        <taxon>Ruminantia</taxon>
        <taxon>Pecora</taxon>
        <taxon>Cervidae</taxon>
        <taxon>Odocoileinae</taxon>
        <taxon>Rangifer</taxon>
    </lineage>
</organism>
<accession>A0AC59ZYF5</accession>
<dbReference type="Proteomes" id="UP001162501">
    <property type="component" value="Chromosome 5"/>
</dbReference>
<reference evidence="1" key="1">
    <citation type="submission" date="2023-05" db="EMBL/GenBank/DDBJ databases">
        <authorList>
            <consortium name="ELIXIR-Norway"/>
        </authorList>
    </citation>
    <scope>NUCLEOTIDE SEQUENCE</scope>
</reference>
<protein>
    <submittedName>
        <fullName evidence="1">Uncharacterized protein</fullName>
    </submittedName>
</protein>
<name>A0AC59ZYF5_RANTA</name>